<reference evidence="1" key="1">
    <citation type="journal article" date="2022" name="Int. J. Mol. Sci.">
        <title>Draft Genome of Tanacetum Coccineum: Genomic Comparison of Closely Related Tanacetum-Family Plants.</title>
        <authorList>
            <person name="Yamashiro T."/>
            <person name="Shiraishi A."/>
            <person name="Nakayama K."/>
            <person name="Satake H."/>
        </authorList>
    </citation>
    <scope>NUCLEOTIDE SEQUENCE</scope>
</reference>
<sequence length="220" mass="25489">MESANPSCSTSNREFLDLKKKEEIESWLGDSRIVDSFEAANEIEYFDTFPTLEELEYHEWLLKYPKPSWVKAKIRTGNLNNIKISCKIEDLGSIIDSGLSEVVLGQSFAHTSKLTYDELLGLIRLYLTRRSLEVLRKFHWMILGGRFNQYFAFGRHLEEIHVTWAHLEKKQTRLQTYTNIAQEFLFRTASQITRDAVTTISKTALQDLKTASDCTTQLII</sequence>
<keyword evidence="2" id="KW-1185">Reference proteome</keyword>
<gene>
    <name evidence="1" type="ORF">Tco_1123205</name>
</gene>
<name>A0ABQ5J432_9ASTR</name>
<evidence type="ECO:0000313" key="2">
    <source>
        <dbReference type="Proteomes" id="UP001151760"/>
    </source>
</evidence>
<comment type="caution">
    <text evidence="1">The sequence shown here is derived from an EMBL/GenBank/DDBJ whole genome shotgun (WGS) entry which is preliminary data.</text>
</comment>
<protein>
    <submittedName>
        <fullName evidence="1">Uncharacterized protein</fullName>
    </submittedName>
</protein>
<evidence type="ECO:0000313" key="1">
    <source>
        <dbReference type="EMBL" id="GJU06775.1"/>
    </source>
</evidence>
<organism evidence="1 2">
    <name type="scientific">Tanacetum coccineum</name>
    <dbReference type="NCBI Taxonomy" id="301880"/>
    <lineage>
        <taxon>Eukaryota</taxon>
        <taxon>Viridiplantae</taxon>
        <taxon>Streptophyta</taxon>
        <taxon>Embryophyta</taxon>
        <taxon>Tracheophyta</taxon>
        <taxon>Spermatophyta</taxon>
        <taxon>Magnoliopsida</taxon>
        <taxon>eudicotyledons</taxon>
        <taxon>Gunneridae</taxon>
        <taxon>Pentapetalae</taxon>
        <taxon>asterids</taxon>
        <taxon>campanulids</taxon>
        <taxon>Asterales</taxon>
        <taxon>Asteraceae</taxon>
        <taxon>Asteroideae</taxon>
        <taxon>Anthemideae</taxon>
        <taxon>Anthemidinae</taxon>
        <taxon>Tanacetum</taxon>
    </lineage>
</organism>
<dbReference type="EMBL" id="BQNB010021473">
    <property type="protein sequence ID" value="GJU06775.1"/>
    <property type="molecule type" value="Genomic_DNA"/>
</dbReference>
<reference evidence="1" key="2">
    <citation type="submission" date="2022-01" db="EMBL/GenBank/DDBJ databases">
        <authorList>
            <person name="Yamashiro T."/>
            <person name="Shiraishi A."/>
            <person name="Satake H."/>
            <person name="Nakayama K."/>
        </authorList>
    </citation>
    <scope>NUCLEOTIDE SEQUENCE</scope>
</reference>
<accession>A0ABQ5J432</accession>
<proteinExistence type="predicted"/>
<dbReference type="Proteomes" id="UP001151760">
    <property type="component" value="Unassembled WGS sequence"/>
</dbReference>